<dbReference type="Gramene" id="Zm00001eb159270_T001">
    <property type="protein sequence ID" value="Zm00001eb159270_P001"/>
    <property type="gene ID" value="Zm00001eb159270"/>
</dbReference>
<organism evidence="2 3">
    <name type="scientific">Zea mays</name>
    <name type="common">Maize</name>
    <dbReference type="NCBI Taxonomy" id="4577"/>
    <lineage>
        <taxon>Eukaryota</taxon>
        <taxon>Viridiplantae</taxon>
        <taxon>Streptophyta</taxon>
        <taxon>Embryophyta</taxon>
        <taxon>Tracheophyta</taxon>
        <taxon>Spermatophyta</taxon>
        <taxon>Magnoliopsida</taxon>
        <taxon>Liliopsida</taxon>
        <taxon>Poales</taxon>
        <taxon>Poaceae</taxon>
        <taxon>PACMAD clade</taxon>
        <taxon>Panicoideae</taxon>
        <taxon>Andropogonodae</taxon>
        <taxon>Andropogoneae</taxon>
        <taxon>Tripsacinae</taxon>
        <taxon>Zea</taxon>
    </lineage>
</organism>
<evidence type="ECO:0000313" key="2">
    <source>
        <dbReference type="EnsemblPlants" id="Zm00001eb159270_P001"/>
    </source>
</evidence>
<evidence type="ECO:0000256" key="1">
    <source>
        <dbReference type="SAM" id="MobiDB-lite"/>
    </source>
</evidence>
<dbReference type="EnsemblPlants" id="Zm00001eb159270_T001">
    <property type="protein sequence ID" value="Zm00001eb159270_P001"/>
    <property type="gene ID" value="Zm00001eb159270"/>
</dbReference>
<reference evidence="2" key="3">
    <citation type="submission" date="2021-05" db="UniProtKB">
        <authorList>
            <consortium name="EnsemblPlants"/>
        </authorList>
    </citation>
    <scope>IDENTIFICATION</scope>
    <source>
        <strain evidence="2">cv. B73</strain>
    </source>
</reference>
<reference evidence="3" key="1">
    <citation type="submission" date="2015-12" db="EMBL/GenBank/DDBJ databases">
        <title>Update maize B73 reference genome by single molecule sequencing technologies.</title>
        <authorList>
            <consortium name="Maize Genome Sequencing Project"/>
            <person name="Ware D."/>
        </authorList>
    </citation>
    <scope>NUCLEOTIDE SEQUENCE [LARGE SCALE GENOMIC DNA]</scope>
    <source>
        <strain evidence="3">cv. B73</strain>
    </source>
</reference>
<evidence type="ECO:0000313" key="3">
    <source>
        <dbReference type="Proteomes" id="UP000007305"/>
    </source>
</evidence>
<protein>
    <submittedName>
        <fullName evidence="2">Uncharacterized protein</fullName>
    </submittedName>
</protein>
<name>A0A804NGL6_MAIZE</name>
<sequence>MLPSWTARVDPAAHEVEAADGESGLQGMRPTRRSTEKADPRRDASRSNGQQAGHVDKARKLPRSGIRALRGSRLCVDLLVGPGLLVYDEMVKSQIHVVHAKGQCACVPTPAQEAIVTGQSRFKYIRWTEGRMCEP</sequence>
<feature type="region of interest" description="Disordered" evidence="1">
    <location>
        <begin position="1"/>
        <end position="63"/>
    </location>
</feature>
<proteinExistence type="predicted"/>
<keyword evidence="3" id="KW-1185">Reference proteome</keyword>
<reference evidence="2" key="2">
    <citation type="submission" date="2019-07" db="EMBL/GenBank/DDBJ databases">
        <authorList>
            <person name="Seetharam A."/>
            <person name="Woodhouse M."/>
            <person name="Cannon E."/>
        </authorList>
    </citation>
    <scope>NUCLEOTIDE SEQUENCE [LARGE SCALE GENOMIC DNA]</scope>
    <source>
        <strain evidence="2">cv. B73</strain>
    </source>
</reference>
<accession>A0A804NGL6</accession>
<dbReference type="AlphaFoldDB" id="A0A804NGL6"/>
<dbReference type="InParanoid" id="A0A804NGL6"/>
<dbReference type="Proteomes" id="UP000007305">
    <property type="component" value="Chromosome 3"/>
</dbReference>
<feature type="compositionally biased region" description="Basic and acidic residues" evidence="1">
    <location>
        <begin position="33"/>
        <end position="45"/>
    </location>
</feature>